<gene>
    <name evidence="1" type="ORF">CNEO2_1450006</name>
</gene>
<reference evidence="1" key="1">
    <citation type="submission" date="2022-10" db="EMBL/GenBank/DDBJ databases">
        <authorList>
            <person name="Aires J."/>
            <person name="Mesa V."/>
        </authorList>
    </citation>
    <scope>NUCLEOTIDE SEQUENCE</scope>
    <source>
        <strain evidence="1">Clostridium neonatale JD116</strain>
    </source>
</reference>
<dbReference type="AlphaFoldDB" id="A0AAD1YCK9"/>
<dbReference type="Proteomes" id="UP001189143">
    <property type="component" value="Unassembled WGS sequence"/>
</dbReference>
<sequence length="46" mass="5439">MIILSKVHQIVLCRRLKTLDDNYTFENFKGLKRLIFKLTSVSLENV</sequence>
<name>A0AAD1YCK9_9CLOT</name>
<evidence type="ECO:0000313" key="2">
    <source>
        <dbReference type="Proteomes" id="UP001189143"/>
    </source>
</evidence>
<proteinExistence type="predicted"/>
<evidence type="ECO:0000313" key="1">
    <source>
        <dbReference type="EMBL" id="CAI3543904.1"/>
    </source>
</evidence>
<organism evidence="1 2">
    <name type="scientific">Clostridium neonatale</name>
    <dbReference type="NCBI Taxonomy" id="137838"/>
    <lineage>
        <taxon>Bacteria</taxon>
        <taxon>Bacillati</taxon>
        <taxon>Bacillota</taxon>
        <taxon>Clostridia</taxon>
        <taxon>Eubacteriales</taxon>
        <taxon>Clostridiaceae</taxon>
        <taxon>Clostridium</taxon>
    </lineage>
</organism>
<comment type="caution">
    <text evidence="1">The sequence shown here is derived from an EMBL/GenBank/DDBJ whole genome shotgun (WGS) entry which is preliminary data.</text>
</comment>
<protein>
    <submittedName>
        <fullName evidence="1">Uncharacterized protein</fullName>
    </submittedName>
</protein>
<dbReference type="EMBL" id="CAMTCP010000050">
    <property type="protein sequence ID" value="CAI3543904.1"/>
    <property type="molecule type" value="Genomic_DNA"/>
</dbReference>
<accession>A0AAD1YCK9</accession>